<dbReference type="Pfam" id="PF26576">
    <property type="entry name" value="IBH1_N"/>
    <property type="match status" value="1"/>
</dbReference>
<dbReference type="GO" id="GO:0006355">
    <property type="term" value="P:regulation of DNA-templated transcription"/>
    <property type="evidence" value="ECO:0007669"/>
    <property type="project" value="InterPro"/>
</dbReference>
<evidence type="ECO:0000259" key="3">
    <source>
        <dbReference type="Pfam" id="PF26576"/>
    </source>
</evidence>
<dbReference type="OMA" id="KHMLAFH"/>
<dbReference type="OrthoDB" id="786845at2759"/>
<dbReference type="Proteomes" id="UP000243975">
    <property type="component" value="Unassembled WGS sequence"/>
</dbReference>
<evidence type="ECO:0000313" key="5">
    <source>
        <dbReference type="Proteomes" id="UP000243975"/>
    </source>
</evidence>
<keyword evidence="5" id="KW-1185">Reference proteome</keyword>
<comment type="caution">
    <text evidence="4">The sequence shown here is derived from an EMBL/GenBank/DDBJ whole genome shotgun (WGS) entry which is preliminary data.</text>
</comment>
<keyword evidence="2" id="KW-0804">Transcription</keyword>
<proteinExistence type="predicted"/>
<evidence type="ECO:0000313" key="4">
    <source>
        <dbReference type="EMBL" id="KVI03785.1"/>
    </source>
</evidence>
<keyword evidence="1" id="KW-0805">Transcription regulation</keyword>
<protein>
    <recommendedName>
        <fullName evidence="3">IBH1-like N-terminal domain-containing protein</fullName>
    </recommendedName>
</protein>
<dbReference type="STRING" id="59895.A0A103Y772"/>
<dbReference type="PANTHER" id="PTHR33124:SF40">
    <property type="entry name" value="TRANSCRIPTION FACTOR IBH1"/>
    <property type="match status" value="1"/>
</dbReference>
<sequence>MSPSQQPSSHNPTCLIKNRFAHRFVRALNNLNIKNRSPHDENQIYRRSHRVKIAAYAAMASVVGSKRAWSRAVLWKVRNRSRNQGLLVSSRRKRVDCKSKTSNDHHAKVSVVRRRNPNPKREDLDPFRYSGQELKLRKLVPGAATMDSCCLMDETADYIKCLAAQVEVMKTLVDFYTTT</sequence>
<evidence type="ECO:0000256" key="1">
    <source>
        <dbReference type="ARBA" id="ARBA00023015"/>
    </source>
</evidence>
<feature type="domain" description="IBH1-like N-terminal" evidence="3">
    <location>
        <begin position="17"/>
        <end position="80"/>
    </location>
</feature>
<gene>
    <name evidence="4" type="ORF">Ccrd_017927</name>
</gene>
<dbReference type="InterPro" id="IPR044660">
    <property type="entry name" value="IBH1-like"/>
</dbReference>
<evidence type="ECO:0000256" key="2">
    <source>
        <dbReference type="ARBA" id="ARBA00023163"/>
    </source>
</evidence>
<dbReference type="InterPro" id="IPR059002">
    <property type="entry name" value="IBH1_N"/>
</dbReference>
<name>A0A103Y772_CYNCS</name>
<dbReference type="AlphaFoldDB" id="A0A103Y772"/>
<dbReference type="EMBL" id="LEKV01002331">
    <property type="protein sequence ID" value="KVI03785.1"/>
    <property type="molecule type" value="Genomic_DNA"/>
</dbReference>
<dbReference type="PANTHER" id="PTHR33124">
    <property type="entry name" value="TRANSCRIPTION FACTOR IBH1-LIKE 1"/>
    <property type="match status" value="1"/>
</dbReference>
<accession>A0A103Y772</accession>
<organism evidence="4 5">
    <name type="scientific">Cynara cardunculus var. scolymus</name>
    <name type="common">Globe artichoke</name>
    <name type="synonym">Cynara scolymus</name>
    <dbReference type="NCBI Taxonomy" id="59895"/>
    <lineage>
        <taxon>Eukaryota</taxon>
        <taxon>Viridiplantae</taxon>
        <taxon>Streptophyta</taxon>
        <taxon>Embryophyta</taxon>
        <taxon>Tracheophyta</taxon>
        <taxon>Spermatophyta</taxon>
        <taxon>Magnoliopsida</taxon>
        <taxon>eudicotyledons</taxon>
        <taxon>Gunneridae</taxon>
        <taxon>Pentapetalae</taxon>
        <taxon>asterids</taxon>
        <taxon>campanulids</taxon>
        <taxon>Asterales</taxon>
        <taxon>Asteraceae</taxon>
        <taxon>Carduoideae</taxon>
        <taxon>Cardueae</taxon>
        <taxon>Carduinae</taxon>
        <taxon>Cynara</taxon>
    </lineage>
</organism>
<reference evidence="4 5" key="1">
    <citation type="journal article" date="2016" name="Sci. Rep.">
        <title>The genome sequence of the outbreeding globe artichoke constructed de novo incorporating a phase-aware low-pass sequencing strategy of F1 progeny.</title>
        <authorList>
            <person name="Scaglione D."/>
            <person name="Reyes-Chin-Wo S."/>
            <person name="Acquadro A."/>
            <person name="Froenicke L."/>
            <person name="Portis E."/>
            <person name="Beitel C."/>
            <person name="Tirone M."/>
            <person name="Mauro R."/>
            <person name="Lo Monaco A."/>
            <person name="Mauromicale G."/>
            <person name="Faccioli P."/>
            <person name="Cattivelli L."/>
            <person name="Rieseberg L."/>
            <person name="Michelmore R."/>
            <person name="Lanteri S."/>
        </authorList>
    </citation>
    <scope>NUCLEOTIDE SEQUENCE [LARGE SCALE GENOMIC DNA]</scope>
    <source>
        <strain evidence="4">2C</strain>
    </source>
</reference>
<dbReference type="Gramene" id="KVI03785">
    <property type="protein sequence ID" value="KVI03785"/>
    <property type="gene ID" value="Ccrd_017927"/>
</dbReference>